<gene>
    <name evidence="3" type="ORF">BH719_00995</name>
</gene>
<name>A0A1D8B0H2_9ACTO</name>
<feature type="compositionally biased region" description="Polar residues" evidence="1">
    <location>
        <begin position="328"/>
        <end position="337"/>
    </location>
</feature>
<dbReference type="Proteomes" id="UP000095214">
    <property type="component" value="Chromosome"/>
</dbReference>
<feature type="compositionally biased region" description="Polar residues" evidence="1">
    <location>
        <begin position="286"/>
        <end position="296"/>
    </location>
</feature>
<dbReference type="PRINTS" id="PR01217">
    <property type="entry name" value="PRICHEXTENSN"/>
</dbReference>
<feature type="compositionally biased region" description="Polar residues" evidence="1">
    <location>
        <begin position="221"/>
        <end position="232"/>
    </location>
</feature>
<dbReference type="EMBL" id="CP017298">
    <property type="protein sequence ID" value="AOS46636.1"/>
    <property type="molecule type" value="Genomic_DNA"/>
</dbReference>
<feature type="transmembrane region" description="Helical" evidence="2">
    <location>
        <begin position="21"/>
        <end position="42"/>
    </location>
</feature>
<keyword evidence="4" id="KW-1185">Reference proteome</keyword>
<evidence type="ECO:0000256" key="2">
    <source>
        <dbReference type="SAM" id="Phobius"/>
    </source>
</evidence>
<reference evidence="3 4" key="1">
    <citation type="submission" date="2016-09" db="EMBL/GenBank/DDBJ databases">
        <title>Complete genome sequence of Actinomyces hongkongensis HKU8.</title>
        <authorList>
            <person name="Gao Y.-X."/>
            <person name="Zhou Y.-Y."/>
            <person name="Xie Y."/>
            <person name="Wang M."/>
            <person name="Wang S.-J."/>
            <person name="Shen S.-G."/>
        </authorList>
    </citation>
    <scope>NUCLEOTIDE SEQUENCE [LARGE SCALE GENOMIC DNA]</scope>
    <source>
        <strain evidence="3 4">HKU8</strain>
    </source>
</reference>
<feature type="compositionally biased region" description="Low complexity" evidence="1">
    <location>
        <begin position="197"/>
        <end position="220"/>
    </location>
</feature>
<dbReference type="RefSeq" id="WP_009399989.1">
    <property type="nucleotide sequence ID" value="NZ_CP017298.1"/>
</dbReference>
<evidence type="ECO:0000313" key="3">
    <source>
        <dbReference type="EMBL" id="AOS46636.1"/>
    </source>
</evidence>
<dbReference type="AlphaFoldDB" id="A0A1D8B0H2"/>
<feature type="transmembrane region" description="Helical" evidence="2">
    <location>
        <begin position="453"/>
        <end position="473"/>
    </location>
</feature>
<keyword evidence="2" id="KW-0812">Transmembrane</keyword>
<protein>
    <submittedName>
        <fullName evidence="3">Uncharacterized protein</fullName>
    </submittedName>
</protein>
<feature type="compositionally biased region" description="Pro residues" evidence="1">
    <location>
        <begin position="233"/>
        <end position="249"/>
    </location>
</feature>
<sequence length="486" mass="50247">MKHARGAAVSAQRQIANQLRFLTVGLGAVLVLVVAVMLPATASDRWDNPFMPLELPSTEVRVTVIPGSDFTPTESEAKGAYVGVLLDEGAVTRYEPQTNPDTGGPLARDDFYAVGRVSPDGDFAVSVDLPNGTNNPQRASWYDGDVHKLTIYVYYAGDALQSKTAHYLRIVQAPEPGPTTEPEPSEAPTTPAPTAPQPTATPTTPAPTTSAPAPTQEPTTDPQSHATTASPRPQSPAPDPVPSSEPQPEPSTQTPDPYTPPQEPTSEKPPVPSEPSHAPVAPDPTPSTAGPAQSDGSADPDPTPSATSNTVKPDGEPVLPVASESDLTDANTGGVSASFASGKVTVNVPSDKAPAGDWVSANILPGRQAQWLQVSDDNQASMDLPSLPNGEYKIVIATRDHTLVGWAQFKVATTSASGAGDGAAVDTSASMNAHAQMLENSLRTDAADGLNGYLLGAGACMLILGGLVVLQVMSGPTLRGMRKSGS</sequence>
<proteinExistence type="predicted"/>
<organism evidence="3 4">
    <name type="scientific">Pauljensenia hongkongensis</name>
    <dbReference type="NCBI Taxonomy" id="178339"/>
    <lineage>
        <taxon>Bacteria</taxon>
        <taxon>Bacillati</taxon>
        <taxon>Actinomycetota</taxon>
        <taxon>Actinomycetes</taxon>
        <taxon>Actinomycetales</taxon>
        <taxon>Actinomycetaceae</taxon>
        <taxon>Pauljensenia</taxon>
    </lineage>
</organism>
<accession>A0A1D8B0H2</accession>
<keyword evidence="2" id="KW-1133">Transmembrane helix</keyword>
<feature type="compositionally biased region" description="Pro residues" evidence="1">
    <location>
        <begin position="257"/>
        <end position="273"/>
    </location>
</feature>
<evidence type="ECO:0000313" key="4">
    <source>
        <dbReference type="Proteomes" id="UP000095214"/>
    </source>
</evidence>
<dbReference type="OrthoDB" id="3251698at2"/>
<dbReference type="STRING" id="178339.BH719_00995"/>
<feature type="region of interest" description="Disordered" evidence="1">
    <location>
        <begin position="174"/>
        <end position="337"/>
    </location>
</feature>
<dbReference type="KEGG" id="phon:BH719_00995"/>
<evidence type="ECO:0000256" key="1">
    <source>
        <dbReference type="SAM" id="MobiDB-lite"/>
    </source>
</evidence>
<keyword evidence="2" id="KW-0472">Membrane</keyword>